<organism evidence="1 2">
    <name type="scientific">Steroidobacter flavus</name>
    <dbReference type="NCBI Taxonomy" id="1842136"/>
    <lineage>
        <taxon>Bacteria</taxon>
        <taxon>Pseudomonadati</taxon>
        <taxon>Pseudomonadota</taxon>
        <taxon>Gammaproteobacteria</taxon>
        <taxon>Steroidobacterales</taxon>
        <taxon>Steroidobacteraceae</taxon>
        <taxon>Steroidobacter</taxon>
    </lineage>
</organism>
<name>A0ABV8T7K8_9GAMM</name>
<dbReference type="EMBL" id="JBHSDU010000015">
    <property type="protein sequence ID" value="MFC4314484.1"/>
    <property type="molecule type" value="Genomic_DNA"/>
</dbReference>
<proteinExistence type="predicted"/>
<dbReference type="Proteomes" id="UP001595904">
    <property type="component" value="Unassembled WGS sequence"/>
</dbReference>
<keyword evidence="2" id="KW-1185">Reference proteome</keyword>
<dbReference type="RefSeq" id="WP_380605693.1">
    <property type="nucleotide sequence ID" value="NZ_JBHSDU010000015.1"/>
</dbReference>
<evidence type="ECO:0000313" key="2">
    <source>
        <dbReference type="Proteomes" id="UP001595904"/>
    </source>
</evidence>
<evidence type="ECO:0008006" key="3">
    <source>
        <dbReference type="Google" id="ProtNLM"/>
    </source>
</evidence>
<protein>
    <recommendedName>
        <fullName evidence="3">GIY-YIG domain-containing protein</fullName>
    </recommendedName>
</protein>
<evidence type="ECO:0000313" key="1">
    <source>
        <dbReference type="EMBL" id="MFC4314484.1"/>
    </source>
</evidence>
<comment type="caution">
    <text evidence="1">The sequence shown here is derived from an EMBL/GenBank/DDBJ whole genome shotgun (WGS) entry which is preliminary data.</text>
</comment>
<gene>
    <name evidence="1" type="ORF">ACFPN2_35790</name>
</gene>
<accession>A0ABV8T7K8</accession>
<sequence>MNSAPARLNADLIQQVIQSFPCDGGWQELACSILRPDRAAKRSWTSVSAELSGQAGLYAFLFPRTQFSRTFTFELDGPAKRKIPFGFCVEDLPVVAKDYFVAYVGRSANLLQRLQWHFQSWEESTAAQVRKALIRCGYVRSVEEAVDFMIQHGKVVYRRMPGDENVANRDIIEVALWATYRCPFNIKSER</sequence>
<reference evidence="2" key="1">
    <citation type="journal article" date="2019" name="Int. J. Syst. Evol. Microbiol.">
        <title>The Global Catalogue of Microorganisms (GCM) 10K type strain sequencing project: providing services to taxonomists for standard genome sequencing and annotation.</title>
        <authorList>
            <consortium name="The Broad Institute Genomics Platform"/>
            <consortium name="The Broad Institute Genome Sequencing Center for Infectious Disease"/>
            <person name="Wu L."/>
            <person name="Ma J."/>
        </authorList>
    </citation>
    <scope>NUCLEOTIDE SEQUENCE [LARGE SCALE GENOMIC DNA]</scope>
    <source>
        <strain evidence="2">CGMCC 1.10759</strain>
    </source>
</reference>